<dbReference type="OrthoDB" id="539213at2759"/>
<comment type="caution">
    <text evidence="1">The sequence shown here is derived from an EMBL/GenBank/DDBJ whole genome shotgun (WGS) entry which is preliminary data.</text>
</comment>
<dbReference type="Pfam" id="PF26128">
    <property type="entry name" value="Gad2"/>
    <property type="match status" value="1"/>
</dbReference>
<dbReference type="PANTHER" id="PTHR43558">
    <property type="entry name" value="REDUCTASE, PUTATIVE (AFU_ORTHOLOGUE AFUA_3G10540)-RELATED"/>
    <property type="match status" value="1"/>
</dbReference>
<protein>
    <submittedName>
        <fullName evidence="1">Uncharacterized protein</fullName>
    </submittedName>
</protein>
<sequence>MTKIPIPSLLELSAEKVGNVLNETTDIDSYIESFKEMPEDFLLEIAPHMNMDVFFKFAKQKEFSNVLSKKLFLQNINKRENRYREFFARDRNNSVLDNITKNKTKMRKQIPAVFEFIYKPLQGIAVVPKEEFLKRFEIFTAGQLKHINWNNVIVAGGAVAGSLVPLPAEFNTGKLKDIRKFYGKDSPYEQSDVDMFIYGLNEEQATQKVISLLEEITENHPNSSNIHFVKKKCVVTLCSADPFRHIQIIFRLYKSPAEVLMGFDIDSCCALYNGETVMIGARFYRAITKQYNLFDATRRSPSYENRLFKYSRRGFMVLVPGLDRKKINPKIYDRLFGEVHGLARLLLLEKFYSPDDRYEHVMDSLSHQRYSYYDNDEIHRRFKNYYWSRKKDKVDEGMFFTDPSQIGEISWMVVDPGRQMIGPINLSTLTEQEWFEQAYKDYPEEKEEKPKKRSSRFYK</sequence>
<gene>
    <name evidence="1" type="ORF">M0811_13323</name>
</gene>
<evidence type="ECO:0000313" key="1">
    <source>
        <dbReference type="EMBL" id="KAJ5067061.1"/>
    </source>
</evidence>
<accession>A0A9Q0R5G2</accession>
<dbReference type="PANTHER" id="PTHR43558:SF6">
    <property type="entry name" value="REDUCTASE, PUTATIVE (AFU_ORTHOLOGUE AFUA_3G10540)-RELATED"/>
    <property type="match status" value="1"/>
</dbReference>
<keyword evidence="2" id="KW-1185">Reference proteome</keyword>
<reference evidence="1" key="1">
    <citation type="submission" date="2022-10" db="EMBL/GenBank/DDBJ databases">
        <title>Novel sulphate-reducing endosymbionts in the free-living metamonad Anaeramoeba.</title>
        <authorList>
            <person name="Jerlstrom-Hultqvist J."/>
            <person name="Cepicka I."/>
            <person name="Gallot-Lavallee L."/>
            <person name="Salas-Leiva D."/>
            <person name="Curtis B.A."/>
            <person name="Zahonova K."/>
            <person name="Pipaliya S."/>
            <person name="Dacks J."/>
            <person name="Roger A.J."/>
        </authorList>
    </citation>
    <scope>NUCLEOTIDE SEQUENCE</scope>
    <source>
        <strain evidence="1">BMAN</strain>
    </source>
</reference>
<proteinExistence type="predicted"/>
<dbReference type="InterPro" id="IPR053354">
    <property type="entry name" value="MGDG_epimerase"/>
</dbReference>
<dbReference type="Proteomes" id="UP001149090">
    <property type="component" value="Unassembled WGS sequence"/>
</dbReference>
<dbReference type="AlphaFoldDB" id="A0A9Q0R5G2"/>
<evidence type="ECO:0000313" key="2">
    <source>
        <dbReference type="Proteomes" id="UP001149090"/>
    </source>
</evidence>
<name>A0A9Q0R5G2_ANAIG</name>
<dbReference type="EMBL" id="JAPDFW010000135">
    <property type="protein sequence ID" value="KAJ5067061.1"/>
    <property type="molecule type" value="Genomic_DNA"/>
</dbReference>
<organism evidence="1 2">
    <name type="scientific">Anaeramoeba ignava</name>
    <name type="common">Anaerobic marine amoeba</name>
    <dbReference type="NCBI Taxonomy" id="1746090"/>
    <lineage>
        <taxon>Eukaryota</taxon>
        <taxon>Metamonada</taxon>
        <taxon>Anaeramoebidae</taxon>
        <taxon>Anaeramoeba</taxon>
    </lineage>
</organism>